<evidence type="ECO:0000256" key="9">
    <source>
        <dbReference type="SAM" id="Coils"/>
    </source>
</evidence>
<keyword evidence="6" id="KW-0508">mRNA splicing</keyword>
<feature type="binding site" evidence="8">
    <location>
        <position position="83"/>
    </location>
    <ligand>
        <name>Zn(2+)</name>
        <dbReference type="ChEBI" id="CHEBI:29105"/>
    </ligand>
</feature>
<dbReference type="OrthoDB" id="674963at2759"/>
<evidence type="ECO:0000256" key="10">
    <source>
        <dbReference type="SAM" id="MobiDB-lite"/>
    </source>
</evidence>
<organism evidence="11 12">
    <name type="scientific">Conidiobolus coronatus (strain ATCC 28846 / CBS 209.66 / NRRL 28638)</name>
    <name type="common">Delacroixia coronata</name>
    <dbReference type="NCBI Taxonomy" id="796925"/>
    <lineage>
        <taxon>Eukaryota</taxon>
        <taxon>Fungi</taxon>
        <taxon>Fungi incertae sedis</taxon>
        <taxon>Zoopagomycota</taxon>
        <taxon>Entomophthoromycotina</taxon>
        <taxon>Entomophthoromycetes</taxon>
        <taxon>Entomophthorales</taxon>
        <taxon>Ancylistaceae</taxon>
        <taxon>Conidiobolus</taxon>
    </lineage>
</organism>
<dbReference type="PANTHER" id="PTHR12111">
    <property type="entry name" value="SPLICING FACTOR YJU2"/>
    <property type="match status" value="1"/>
</dbReference>
<feature type="region of interest" description="Disordered" evidence="10">
    <location>
        <begin position="262"/>
        <end position="291"/>
    </location>
</feature>
<evidence type="ECO:0000313" key="11">
    <source>
        <dbReference type="EMBL" id="KXN66895.1"/>
    </source>
</evidence>
<evidence type="ECO:0000256" key="1">
    <source>
        <dbReference type="ARBA" id="ARBA00004123"/>
    </source>
</evidence>
<evidence type="ECO:0000256" key="8">
    <source>
        <dbReference type="HAMAP-Rule" id="MF_03226"/>
    </source>
</evidence>
<dbReference type="STRING" id="796925.A0A137NVN1"/>
<evidence type="ECO:0000256" key="5">
    <source>
        <dbReference type="ARBA" id="ARBA00022833"/>
    </source>
</evidence>
<comment type="similarity">
    <text evidence="8">Belongs to the CWC16 family. YJU2 subfamily.</text>
</comment>
<reference evidence="11 12" key="1">
    <citation type="journal article" date="2015" name="Genome Biol. Evol.">
        <title>Phylogenomic analyses indicate that early fungi evolved digesting cell walls of algal ancestors of land plants.</title>
        <authorList>
            <person name="Chang Y."/>
            <person name="Wang S."/>
            <person name="Sekimoto S."/>
            <person name="Aerts A.L."/>
            <person name="Choi C."/>
            <person name="Clum A."/>
            <person name="LaButti K.M."/>
            <person name="Lindquist E.A."/>
            <person name="Yee Ngan C."/>
            <person name="Ohm R.A."/>
            <person name="Salamov A.A."/>
            <person name="Grigoriev I.V."/>
            <person name="Spatafora J.W."/>
            <person name="Berbee M.L."/>
        </authorList>
    </citation>
    <scope>NUCLEOTIDE SEQUENCE [LARGE SCALE GENOMIC DNA]</scope>
    <source>
        <strain evidence="11 12">NRRL 28638</strain>
    </source>
</reference>
<evidence type="ECO:0000256" key="6">
    <source>
        <dbReference type="ARBA" id="ARBA00023187"/>
    </source>
</evidence>
<keyword evidence="12" id="KW-1185">Reference proteome</keyword>
<evidence type="ECO:0000313" key="12">
    <source>
        <dbReference type="Proteomes" id="UP000070444"/>
    </source>
</evidence>
<evidence type="ECO:0000256" key="3">
    <source>
        <dbReference type="ARBA" id="ARBA00022723"/>
    </source>
</evidence>
<evidence type="ECO:0000256" key="4">
    <source>
        <dbReference type="ARBA" id="ARBA00022728"/>
    </source>
</evidence>
<dbReference type="Pfam" id="PF04502">
    <property type="entry name" value="Saf4_Yju2"/>
    <property type="match status" value="1"/>
</dbReference>
<keyword evidence="3 8" id="KW-0479">Metal-binding</keyword>
<feature type="binding site" evidence="8">
    <location>
        <position position="80"/>
    </location>
    <ligand>
        <name>Zn(2+)</name>
        <dbReference type="ChEBI" id="CHEBI:29105"/>
    </ligand>
</feature>
<accession>A0A137NVN1</accession>
<keyword evidence="4 8" id="KW-0747">Spliceosome</keyword>
<comment type="subunit">
    <text evidence="8">Component of the spliceosome. Present in the activated B complex, the catalytically activated B* complex which catalyzes the branching, the catalytic step 1 C complex catalyzing the exon ligation, and the postcatalytic P complex containing the ligated exons (mRNA) and the excised lariat intron.</text>
</comment>
<comment type="function">
    <text evidence="8">Part of the spliceosome which catalyzes two sequential transesterification reactions, first the excision of the non-coding intron from pre-mRNA and then the ligation of the coding exons to form the mature mRNA. Plays a role in stabilizing the structure of the spliceosome catalytic core and docking of the branch helix into the active site, producing 5'-exon and lariat intron-3'-intermediates.</text>
</comment>
<feature type="binding site" evidence="8">
    <location>
        <position position="46"/>
    </location>
    <ligand>
        <name>Zn(2+)</name>
        <dbReference type="ChEBI" id="CHEBI:29105"/>
    </ligand>
</feature>
<dbReference type="AlphaFoldDB" id="A0A137NVN1"/>
<gene>
    <name evidence="11" type="ORF">CONCODRAFT_80359</name>
</gene>
<proteinExistence type="inferred from homology"/>
<protein>
    <recommendedName>
        <fullName evidence="8">Splicing factor YJU2</fullName>
    </recommendedName>
</protein>
<dbReference type="GO" id="GO:0046872">
    <property type="term" value="F:metal ion binding"/>
    <property type="evidence" value="ECO:0007669"/>
    <property type="project" value="UniProtKB-KW"/>
</dbReference>
<feature type="binding site" evidence="8">
    <location>
        <position position="43"/>
    </location>
    <ligand>
        <name>Zn(2+)</name>
        <dbReference type="ChEBI" id="CHEBI:29105"/>
    </ligand>
</feature>
<keyword evidence="2" id="KW-0507">mRNA processing</keyword>
<dbReference type="Proteomes" id="UP000070444">
    <property type="component" value="Unassembled WGS sequence"/>
</dbReference>
<comment type="subcellular location">
    <subcellularLocation>
        <location evidence="1 8">Nucleus</location>
    </subcellularLocation>
</comment>
<sequence>MAERKVLSKYYPPDFDPSIIPRRSGVKNGQHKVRLMAPFSMQCVTCGEYIYKGKKFNARKETVHGEMYLTIKIFRFYIRCPKCSAELTFKTDPKNADYVAENGCTRNFEPWRDLTQEKEDRLKEREIDEMNNPLKALENRTLDSKREMEIADSLDEIRTRNARNDRIDAESVLLRLEEENAHNSEEEDEAEAKKIFEQNLEKSNKTKKIQHSLEQEDEVEEEVSIDKVISHTGNEVTDWSLKKEPASNGDKAKNMFGIVKKPKAEAPKPVESSTNSISLLGDYGSSSEDED</sequence>
<evidence type="ECO:0000256" key="7">
    <source>
        <dbReference type="ARBA" id="ARBA00023242"/>
    </source>
</evidence>
<dbReference type="GO" id="GO:0071006">
    <property type="term" value="C:U2-type catalytic step 1 spliceosome"/>
    <property type="evidence" value="ECO:0007669"/>
    <property type="project" value="UniProtKB-UniRule"/>
</dbReference>
<dbReference type="EMBL" id="KQ964679">
    <property type="protein sequence ID" value="KXN66895.1"/>
    <property type="molecule type" value="Genomic_DNA"/>
</dbReference>
<feature type="coiled-coil region" evidence="9">
    <location>
        <begin position="159"/>
        <end position="193"/>
    </location>
</feature>
<keyword evidence="9" id="KW-0175">Coiled coil</keyword>
<keyword evidence="7 8" id="KW-0539">Nucleus</keyword>
<name>A0A137NVN1_CONC2</name>
<keyword evidence="5 8" id="KW-0862">Zinc</keyword>
<dbReference type="PANTHER" id="PTHR12111:SF1">
    <property type="entry name" value="SPLICING FACTOR YJU2"/>
    <property type="match status" value="1"/>
</dbReference>
<dbReference type="InterPro" id="IPR043701">
    <property type="entry name" value="Yju2"/>
</dbReference>
<evidence type="ECO:0000256" key="2">
    <source>
        <dbReference type="ARBA" id="ARBA00022664"/>
    </source>
</evidence>
<dbReference type="HAMAP" id="MF_03226">
    <property type="entry name" value="YJU2"/>
    <property type="match status" value="1"/>
</dbReference>
<dbReference type="GO" id="GO:0000349">
    <property type="term" value="P:generation of catalytic spliceosome for first transesterification step"/>
    <property type="evidence" value="ECO:0007669"/>
    <property type="project" value="UniProtKB-UniRule"/>
</dbReference>
<dbReference type="InterPro" id="IPR007590">
    <property type="entry name" value="Saf4/Yju2"/>
</dbReference>